<feature type="compositionally biased region" description="Polar residues" evidence="1">
    <location>
        <begin position="921"/>
        <end position="938"/>
    </location>
</feature>
<keyword evidence="4" id="KW-1185">Reference proteome</keyword>
<keyword evidence="2" id="KW-0472">Membrane</keyword>
<comment type="caution">
    <text evidence="3">The sequence shown here is derived from an EMBL/GenBank/DDBJ whole genome shotgun (WGS) entry which is preliminary data.</text>
</comment>
<reference evidence="3" key="1">
    <citation type="submission" date="2018-11" db="EMBL/GenBank/DDBJ databases">
        <authorList>
            <person name="Alioto T."/>
            <person name="Alioto T."/>
        </authorList>
    </citation>
    <scope>NUCLEOTIDE SEQUENCE</scope>
</reference>
<dbReference type="Pfam" id="PF12877">
    <property type="entry name" value="KIAA1549"/>
    <property type="match status" value="1"/>
</dbReference>
<feature type="transmembrane region" description="Helical" evidence="2">
    <location>
        <begin position="451"/>
        <end position="477"/>
    </location>
</feature>
<name>A0A8B6C469_MYTGA</name>
<proteinExistence type="predicted"/>
<feature type="compositionally biased region" description="Polar residues" evidence="1">
    <location>
        <begin position="854"/>
        <end position="902"/>
    </location>
</feature>
<protein>
    <submittedName>
        <fullName evidence="3">Uncharacterized protein</fullName>
    </submittedName>
</protein>
<accession>A0A8B6C469</accession>
<evidence type="ECO:0000313" key="3">
    <source>
        <dbReference type="EMBL" id="VDH99232.1"/>
    </source>
</evidence>
<feature type="region of interest" description="Disordered" evidence="1">
    <location>
        <begin position="723"/>
        <end position="778"/>
    </location>
</feature>
<evidence type="ECO:0000256" key="2">
    <source>
        <dbReference type="SAM" id="Phobius"/>
    </source>
</evidence>
<feature type="compositionally biased region" description="Basic residues" evidence="1">
    <location>
        <begin position="630"/>
        <end position="643"/>
    </location>
</feature>
<feature type="compositionally biased region" description="Basic and acidic residues" evidence="1">
    <location>
        <begin position="746"/>
        <end position="762"/>
    </location>
</feature>
<dbReference type="AlphaFoldDB" id="A0A8B6C469"/>
<feature type="compositionally biased region" description="Low complexity" evidence="1">
    <location>
        <begin position="288"/>
        <end position="308"/>
    </location>
</feature>
<feature type="region of interest" description="Disordered" evidence="1">
    <location>
        <begin position="547"/>
        <end position="702"/>
    </location>
</feature>
<feature type="region of interest" description="Disordered" evidence="1">
    <location>
        <begin position="288"/>
        <end position="316"/>
    </location>
</feature>
<feature type="region of interest" description="Disordered" evidence="1">
    <location>
        <begin position="946"/>
        <end position="965"/>
    </location>
</feature>
<dbReference type="Proteomes" id="UP000596742">
    <property type="component" value="Unassembled WGS sequence"/>
</dbReference>
<dbReference type="PANTHER" id="PTHR21590">
    <property type="entry name" value="SEA DOMAIN-CONTAINING PROTEIN"/>
    <property type="match status" value="1"/>
</dbReference>
<sequence length="965" mass="104969">MALSSEFIQKSSENQTGIMSSTTVESSLTTRFMTASEIVNQTGIILSTTVEPSLTTTSLAVSEMVNQTGIMSSSTVQPGLTTSFMSSEVNQTGFMSTTTVQPSLTTTFMTASEIVNQTGIMSSTTVGPSLATTFMSSSEVVNLTGVMSLTTVEPSLTPVLSSSSEMVLNSSQYLTQSSGFTTIGVSTTDISKSVYLSTVAISSTITMGPVSSSEPVVTLSTSLSSSIIPTKVPSSTESLTVSTSPSTMITSGVLTSTGVLSQTHVLTSTILSPSHIQMSSSVSMTTAVPTTEPTTMTTAPTTTTTPTTTTPPPTTTPDVKATYWVKTGILVPVTEPVNTVTFKTKVETGLANAYDLAFQKQGQARRRKRFVQIGKAGINVTDITRAAGKEDVTVAYTVDKDGTTLPATEAVAATSSISDQMMAIKLGYEVSSKAETYISQEPATDDTPSNLWIVGAVVGAIAFVVIVIWIVVCIIYWKYKRAPTKGRPLDSENDPPLLRMRSPTGAEEDEAQYDHVTGTAANGRAAYKVTSPKKEKYEVNQEEDLYAEVKKPSKSSPKKKPDAESMNIVTEFNDTTKEKTKKKKKRGSQAVAGLEEPDENSPKLIRTKHLQKYEPQIDDDLKESKEAERKKNKQRLREKRKKREKDQEDMKEYLSGQEEIDAVLGHSTDEVPDVFIHKPKKKKGSKDKEGKQNEGFVEDESLREARQRMHRLLDDAFALISPAESMNDGEGNKVSPENKTQTKQGFRADDLKAQSEKKHEPMFVHTNHTPQPETLQTWSPYRAADQVALISMPNSMQTSLGRDFNKKSPGKRPVANIDYNGPTLTTEPPKPILLRTMDLDKSGGPHEHRKSGNYEPNRSTMLNDIGATKSSNLSGLKSSHIGSKGPSQQSVEMKNLNGNVSHSKPHRPHSKTSKDMDETDIVTTNLSQREATPDQTIQSIRDELRSIVNSNKTPSKTRHSMADIS</sequence>
<feature type="compositionally biased region" description="Polar residues" evidence="1">
    <location>
        <begin position="766"/>
        <end position="778"/>
    </location>
</feature>
<dbReference type="PANTHER" id="PTHR21590:SF6">
    <property type="entry name" value="SEA DOMAIN-CONTAINING PROTEIN"/>
    <property type="match status" value="1"/>
</dbReference>
<gene>
    <name evidence="3" type="ORF">MGAL_10B044958</name>
</gene>
<feature type="region of interest" description="Disordered" evidence="1">
    <location>
        <begin position="797"/>
        <end position="938"/>
    </location>
</feature>
<dbReference type="OrthoDB" id="6161799at2759"/>
<dbReference type="EMBL" id="UYJE01001110">
    <property type="protein sequence ID" value="VDH99232.1"/>
    <property type="molecule type" value="Genomic_DNA"/>
</dbReference>
<dbReference type="InterPro" id="IPR024606">
    <property type="entry name" value="KIAA1549"/>
</dbReference>
<feature type="region of interest" description="Disordered" evidence="1">
    <location>
        <begin position="485"/>
        <end position="510"/>
    </location>
</feature>
<evidence type="ECO:0000313" key="4">
    <source>
        <dbReference type="Proteomes" id="UP000596742"/>
    </source>
</evidence>
<feature type="compositionally biased region" description="Basic and acidic residues" evidence="1">
    <location>
        <begin position="837"/>
        <end position="852"/>
    </location>
</feature>
<keyword evidence="2" id="KW-1133">Transmembrane helix</keyword>
<evidence type="ECO:0000256" key="1">
    <source>
        <dbReference type="SAM" id="MobiDB-lite"/>
    </source>
</evidence>
<keyword evidence="2" id="KW-0812">Transmembrane</keyword>
<feature type="compositionally biased region" description="Polar residues" evidence="1">
    <location>
        <begin position="735"/>
        <end position="744"/>
    </location>
</feature>
<organism evidence="3 4">
    <name type="scientific">Mytilus galloprovincialis</name>
    <name type="common">Mediterranean mussel</name>
    <dbReference type="NCBI Taxonomy" id="29158"/>
    <lineage>
        <taxon>Eukaryota</taxon>
        <taxon>Metazoa</taxon>
        <taxon>Spiralia</taxon>
        <taxon>Lophotrochozoa</taxon>
        <taxon>Mollusca</taxon>
        <taxon>Bivalvia</taxon>
        <taxon>Autobranchia</taxon>
        <taxon>Pteriomorphia</taxon>
        <taxon>Mytilida</taxon>
        <taxon>Mytiloidea</taxon>
        <taxon>Mytilidae</taxon>
        <taxon>Mytilinae</taxon>
        <taxon>Mytilus</taxon>
    </lineage>
</organism>